<dbReference type="STRING" id="344882.ABB29_10860"/>
<evidence type="ECO:0000313" key="10">
    <source>
        <dbReference type="EMBL" id="KRG68951.1"/>
    </source>
</evidence>
<feature type="site" description="Important for beta-aspartyl-AMP intermediate formation" evidence="7">
    <location>
        <position position="329"/>
    </location>
</feature>
<comment type="caution">
    <text evidence="10">The sequence shown here is derived from an EMBL/GenBank/DDBJ whole genome shotgun (WGS) entry which is preliminary data.</text>
</comment>
<dbReference type="CDD" id="cd01991">
    <property type="entry name" value="Asn_synthase_B_C"/>
    <property type="match status" value="1"/>
</dbReference>
<dbReference type="InterPro" id="IPR001962">
    <property type="entry name" value="Asn_synthase"/>
</dbReference>
<dbReference type="PANTHER" id="PTHR43284">
    <property type="entry name" value="ASPARAGINE SYNTHETASE (GLUTAMINE-HYDROLYZING)"/>
    <property type="match status" value="1"/>
</dbReference>
<dbReference type="GO" id="GO:0004066">
    <property type="term" value="F:asparagine synthase (glutamine-hydrolyzing) activity"/>
    <property type="evidence" value="ECO:0007669"/>
    <property type="project" value="UniProtKB-EC"/>
</dbReference>
<dbReference type="Proteomes" id="UP000052052">
    <property type="component" value="Unassembled WGS sequence"/>
</dbReference>
<feature type="domain" description="Asparagine synthetase" evidence="8">
    <location>
        <begin position="204"/>
        <end position="588"/>
    </location>
</feature>
<protein>
    <recommendedName>
        <fullName evidence="3">asparagine synthase (glutamine-hydrolyzing)</fullName>
        <ecNumber evidence="3">6.3.5.4</ecNumber>
    </recommendedName>
</protein>
<evidence type="ECO:0000256" key="7">
    <source>
        <dbReference type="PIRSR" id="PIRSR001589-3"/>
    </source>
</evidence>
<evidence type="ECO:0000256" key="1">
    <source>
        <dbReference type="ARBA" id="ARBA00005187"/>
    </source>
</evidence>
<dbReference type="SUPFAM" id="SSF52402">
    <property type="entry name" value="Adenine nucleotide alpha hydrolases-like"/>
    <property type="match status" value="1"/>
</dbReference>
<keyword evidence="4" id="KW-0547">Nucleotide-binding</keyword>
<dbReference type="SUPFAM" id="SSF56235">
    <property type="entry name" value="N-terminal nucleophile aminohydrolases (Ntn hydrolases)"/>
    <property type="match status" value="1"/>
</dbReference>
<name>A0A0R0CSC2_9GAMM</name>
<evidence type="ECO:0000313" key="11">
    <source>
        <dbReference type="Proteomes" id="UP000052052"/>
    </source>
</evidence>
<evidence type="ECO:0000256" key="4">
    <source>
        <dbReference type="ARBA" id="ARBA00022741"/>
    </source>
</evidence>
<dbReference type="GO" id="GO:0006529">
    <property type="term" value="P:asparagine biosynthetic process"/>
    <property type="evidence" value="ECO:0007669"/>
    <property type="project" value="InterPro"/>
</dbReference>
<comment type="catalytic activity">
    <reaction evidence="6">
        <text>L-aspartate + L-glutamine + ATP + H2O = L-asparagine + L-glutamate + AMP + diphosphate + H(+)</text>
        <dbReference type="Rhea" id="RHEA:12228"/>
        <dbReference type="ChEBI" id="CHEBI:15377"/>
        <dbReference type="ChEBI" id="CHEBI:15378"/>
        <dbReference type="ChEBI" id="CHEBI:29985"/>
        <dbReference type="ChEBI" id="CHEBI:29991"/>
        <dbReference type="ChEBI" id="CHEBI:30616"/>
        <dbReference type="ChEBI" id="CHEBI:33019"/>
        <dbReference type="ChEBI" id="CHEBI:58048"/>
        <dbReference type="ChEBI" id="CHEBI:58359"/>
        <dbReference type="ChEBI" id="CHEBI:456215"/>
        <dbReference type="EC" id="6.3.5.4"/>
    </reaction>
</comment>
<evidence type="ECO:0000256" key="2">
    <source>
        <dbReference type="ARBA" id="ARBA00005752"/>
    </source>
</evidence>
<dbReference type="InterPro" id="IPR014729">
    <property type="entry name" value="Rossmann-like_a/b/a_fold"/>
</dbReference>
<reference evidence="10 11" key="1">
    <citation type="submission" date="2015-05" db="EMBL/GenBank/DDBJ databases">
        <title>Genome sequencing and analysis of members of genus Stenotrophomonas.</title>
        <authorList>
            <person name="Patil P.P."/>
            <person name="Midha S."/>
            <person name="Patil P.B."/>
        </authorList>
    </citation>
    <scope>NUCLEOTIDE SEQUENCE [LARGE SCALE GENOMIC DNA]</scope>
    <source>
        <strain evidence="10 11">DSM 21858</strain>
    </source>
</reference>
<proteinExistence type="inferred from homology"/>
<dbReference type="PATRIC" id="fig|344882.3.peg.543"/>
<dbReference type="GO" id="GO:0005829">
    <property type="term" value="C:cytosol"/>
    <property type="evidence" value="ECO:0007669"/>
    <property type="project" value="TreeGrafter"/>
</dbReference>
<dbReference type="EMBL" id="LDJL01000011">
    <property type="protein sequence ID" value="KRG68951.1"/>
    <property type="molecule type" value="Genomic_DNA"/>
</dbReference>
<keyword evidence="11" id="KW-1185">Reference proteome</keyword>
<accession>A0A0R0CSC2</accession>
<evidence type="ECO:0000256" key="5">
    <source>
        <dbReference type="ARBA" id="ARBA00022840"/>
    </source>
</evidence>
<dbReference type="PANTHER" id="PTHR43284:SF1">
    <property type="entry name" value="ASPARAGINE SYNTHETASE"/>
    <property type="match status" value="1"/>
</dbReference>
<comment type="similarity">
    <text evidence="2">Belongs to the asparagine synthetase family.</text>
</comment>
<gene>
    <name evidence="10" type="ORF">ABB29_10860</name>
</gene>
<dbReference type="EC" id="6.3.5.4" evidence="3"/>
<evidence type="ECO:0000259" key="9">
    <source>
        <dbReference type="Pfam" id="PF13537"/>
    </source>
</evidence>
<evidence type="ECO:0000256" key="3">
    <source>
        <dbReference type="ARBA" id="ARBA00012737"/>
    </source>
</evidence>
<dbReference type="InterPro" id="IPR006426">
    <property type="entry name" value="Asn_synth_AEB"/>
</dbReference>
<dbReference type="InterPro" id="IPR029055">
    <property type="entry name" value="Ntn_hydrolases_N"/>
</dbReference>
<dbReference type="RefSeq" id="WP_057658914.1">
    <property type="nucleotide sequence ID" value="NZ_LDJL01000011.1"/>
</dbReference>
<dbReference type="Pfam" id="PF13537">
    <property type="entry name" value="GATase_7"/>
    <property type="match status" value="1"/>
</dbReference>
<dbReference type="PIRSF" id="PIRSF001589">
    <property type="entry name" value="Asn_synthetase_glu-h"/>
    <property type="match status" value="1"/>
</dbReference>
<dbReference type="Gene3D" id="3.60.20.10">
    <property type="entry name" value="Glutamine Phosphoribosylpyrophosphate, subunit 1, domain 1"/>
    <property type="match status" value="1"/>
</dbReference>
<dbReference type="InterPro" id="IPR017932">
    <property type="entry name" value="GATase_2_dom"/>
</dbReference>
<dbReference type="AlphaFoldDB" id="A0A0R0CSC2"/>
<organism evidence="10 11">
    <name type="scientific">Pseudoxanthomonas dokdonensis</name>
    <dbReference type="NCBI Taxonomy" id="344882"/>
    <lineage>
        <taxon>Bacteria</taxon>
        <taxon>Pseudomonadati</taxon>
        <taxon>Pseudomonadota</taxon>
        <taxon>Gammaproteobacteria</taxon>
        <taxon>Lysobacterales</taxon>
        <taxon>Lysobacteraceae</taxon>
        <taxon>Pseudoxanthomonas</taxon>
    </lineage>
</organism>
<evidence type="ECO:0000256" key="6">
    <source>
        <dbReference type="ARBA" id="ARBA00048741"/>
    </source>
</evidence>
<comment type="pathway">
    <text evidence="1">Amino-acid biosynthesis; L-asparagine biosynthesis; L-asparagine from L-aspartate (L-Gln route): step 1/1.</text>
</comment>
<sequence>MNPADSIRGDFIVAAGPRAYEWLSQLGGFDVHKAGPSLWLATRGAVLRGNNAQGMTWAALADLIEGDVGAVELDDDSFPQRHWRGRFAHAMWSADSNRIQLLTDHFSSVPLYWYQRDGHHAVASDLRLLLDAPGVRREPDLRAVYHYLNFTCIPAPLTICSDIQKVEPGTRLSLDGSRHSSVRYYLPEYPEDLQGSDEALADELRQRIVASVQAFRPHSDAGWGCFLSGGTDSSSIVSILARQQLSPVHSCSIGFREAGYDELDFARLAGEACGARTHLAQVDQTRALALLDTVVEAYDQPFGNASAVPTLACAELGHAQGFSLMLGGDGGDEVFGGNQRYAKDRVMQGFHDLPSPLKKAASAVGEWVGGGNNHLLNRVRNFTRRGSLPNPDRFYTDDSFASDYYTELLTPQLRQQVPQEASLEAMRQIYNLGAPAAPLHRIMRLDLLMAIAQNDLVKVHRACRQHGVSARFPLLDTQLVDFCGRLAARYKVRGLKKRYLFKQAMASILPAEILSKRKQGFGLPIAIWMKDDPALQARVRDVLLDERTRERGWINPEFVSALVRMHMDGGWDHSNAIWQLLILELWMRRYMDAK</sequence>
<keyword evidence="5" id="KW-0067">ATP-binding</keyword>
<dbReference type="Pfam" id="PF00733">
    <property type="entry name" value="Asn_synthase"/>
    <property type="match status" value="1"/>
</dbReference>
<dbReference type="OrthoDB" id="9763290at2"/>
<dbReference type="Gene3D" id="3.40.50.620">
    <property type="entry name" value="HUPs"/>
    <property type="match status" value="1"/>
</dbReference>
<evidence type="ECO:0000259" key="8">
    <source>
        <dbReference type="Pfam" id="PF00733"/>
    </source>
</evidence>
<dbReference type="GO" id="GO:0005524">
    <property type="term" value="F:ATP binding"/>
    <property type="evidence" value="ECO:0007669"/>
    <property type="project" value="UniProtKB-KW"/>
</dbReference>
<feature type="domain" description="Glutamine amidotransferase type-2" evidence="9">
    <location>
        <begin position="81"/>
        <end position="130"/>
    </location>
</feature>
<dbReference type="InterPro" id="IPR051786">
    <property type="entry name" value="ASN_synthetase/amidase"/>
</dbReference>